<evidence type="ECO:0000256" key="4">
    <source>
        <dbReference type="ARBA" id="ARBA00022692"/>
    </source>
</evidence>
<comment type="caution">
    <text evidence="9">The sequence shown here is derived from an EMBL/GenBank/DDBJ whole genome shotgun (WGS) entry which is preliminary data.</text>
</comment>
<keyword evidence="7" id="KW-0012">Acyltransferase</keyword>
<keyword evidence="7" id="KW-0808">Transferase</keyword>
<feature type="transmembrane region" description="Helical" evidence="8">
    <location>
        <begin position="357"/>
        <end position="375"/>
    </location>
</feature>
<feature type="transmembrane region" description="Helical" evidence="8">
    <location>
        <begin position="77"/>
        <end position="95"/>
    </location>
</feature>
<evidence type="ECO:0000256" key="5">
    <source>
        <dbReference type="ARBA" id="ARBA00022989"/>
    </source>
</evidence>
<comment type="subcellular location">
    <subcellularLocation>
        <location evidence="1">Cell membrane</location>
        <topology evidence="1">Multi-pass membrane protein</topology>
    </subcellularLocation>
</comment>
<feature type="transmembrane region" description="Helical" evidence="8">
    <location>
        <begin position="332"/>
        <end position="350"/>
    </location>
</feature>
<dbReference type="PIRSF" id="PIRSF500217">
    <property type="entry name" value="AlgI"/>
    <property type="match status" value="1"/>
</dbReference>
<dbReference type="InterPro" id="IPR051085">
    <property type="entry name" value="MB_O-acyltransferase"/>
</dbReference>
<organism evidence="9 10">
    <name type="scientific">Catonella massiliensis</name>
    <dbReference type="NCBI Taxonomy" id="2799636"/>
    <lineage>
        <taxon>Bacteria</taxon>
        <taxon>Bacillati</taxon>
        <taxon>Bacillota</taxon>
        <taxon>Clostridia</taxon>
        <taxon>Lachnospirales</taxon>
        <taxon>Lachnospiraceae</taxon>
        <taxon>Catonella</taxon>
    </lineage>
</organism>
<keyword evidence="3 7" id="KW-1003">Cell membrane</keyword>
<evidence type="ECO:0000256" key="1">
    <source>
        <dbReference type="ARBA" id="ARBA00004651"/>
    </source>
</evidence>
<reference evidence="9 10" key="1">
    <citation type="submission" date="2021-01" db="EMBL/GenBank/DDBJ databases">
        <title>Isolation and description of Catonella massiliensis sp. nov., a novel Catonella species, isolated from a stable periodontitis subject.</title>
        <authorList>
            <person name="Antezack A."/>
            <person name="Boxberger M."/>
            <person name="La Scola B."/>
            <person name="Monnet-Corti V."/>
        </authorList>
    </citation>
    <scope>NUCLEOTIDE SEQUENCE [LARGE SCALE GENOMIC DNA]</scope>
    <source>
        <strain evidence="9 10">Marseille-Q4567</strain>
    </source>
</reference>
<name>A0ABS1IYM8_9FIRM</name>
<dbReference type="Proteomes" id="UP000604730">
    <property type="component" value="Unassembled WGS sequence"/>
</dbReference>
<dbReference type="PANTHER" id="PTHR13285">
    <property type="entry name" value="ACYLTRANSFERASE"/>
    <property type="match status" value="1"/>
</dbReference>
<dbReference type="PIRSF" id="PIRSF016636">
    <property type="entry name" value="AlgI_DltB"/>
    <property type="match status" value="1"/>
</dbReference>
<dbReference type="InterPro" id="IPR024194">
    <property type="entry name" value="Ac/AlaTfrase_AlgI/DltB"/>
</dbReference>
<comment type="similarity">
    <text evidence="2 7">Belongs to the membrane-bound acyltransferase family.</text>
</comment>
<keyword evidence="5 8" id="KW-1133">Transmembrane helix</keyword>
<evidence type="ECO:0000256" key="7">
    <source>
        <dbReference type="PIRNR" id="PIRNR016636"/>
    </source>
</evidence>
<dbReference type="PANTHER" id="PTHR13285:SF18">
    <property type="entry name" value="PROTEIN-CYSTEINE N-PALMITOYLTRANSFERASE RASP"/>
    <property type="match status" value="1"/>
</dbReference>
<dbReference type="RefSeq" id="WP_208428515.1">
    <property type="nucleotide sequence ID" value="NZ_JAEPRJ010000001.1"/>
</dbReference>
<dbReference type="InterPro" id="IPR004299">
    <property type="entry name" value="MBOAT_fam"/>
</dbReference>
<evidence type="ECO:0000256" key="8">
    <source>
        <dbReference type="SAM" id="Phobius"/>
    </source>
</evidence>
<feature type="transmembrane region" description="Helical" evidence="8">
    <location>
        <begin position="6"/>
        <end position="23"/>
    </location>
</feature>
<dbReference type="InterPro" id="IPR028362">
    <property type="entry name" value="AlgI"/>
</dbReference>
<feature type="transmembrane region" description="Helical" evidence="8">
    <location>
        <begin position="401"/>
        <end position="419"/>
    </location>
</feature>
<keyword evidence="4 8" id="KW-0812">Transmembrane</keyword>
<feature type="transmembrane region" description="Helical" evidence="8">
    <location>
        <begin position="30"/>
        <end position="57"/>
    </location>
</feature>
<feature type="transmembrane region" description="Helical" evidence="8">
    <location>
        <begin position="107"/>
        <end position="129"/>
    </location>
</feature>
<gene>
    <name evidence="9" type="ORF">JJN12_04250</name>
</gene>
<dbReference type="EMBL" id="JAEPRJ010000001">
    <property type="protein sequence ID" value="MBK5896996.1"/>
    <property type="molecule type" value="Genomic_DNA"/>
</dbReference>
<sequence length="470" mass="53395">MVFSSILFITRFLPLVLAIYFIVPKRIRNLVLFLSSILFYAWGEPVYILLMCFTITVDYVFGIIIDKQMSAGKKNKAKVSLVAAVAINLLLLGYFKYANFTIDTINSLTGAGIAAIKLALPIGISFYTFQSLSYVIDVYRGDTKVQKNILDFGTYVTLFPQLIAGPIVRYRTVAEEMQGRVENRADFARGISRFIFGLGKKVLLANNAGLLWDSVNALTASEMSVGSFWLGILAYTFQIYFDFSGYSDMAIGMGLMFGFHFDENFNYPYIAKSITEFWRRWHISLSTWFKEYVYIPLGGNRAGIAKQIRNIVIVWMLTGFWHGASWNFVAWGLYYGVILIFEKVFLLKIIEKMPKIVRHLYTMFLVIIGWVLFSFDSFKKGAEFIAGMFGLGGYSVINKEFIYLLLNNLVLIIILAVASTDVPKRCIEKLAAKDKLVFKVAGIIMLEVILGICVAYLVASTYNPFLYFRF</sequence>
<evidence type="ECO:0000256" key="6">
    <source>
        <dbReference type="ARBA" id="ARBA00023136"/>
    </source>
</evidence>
<evidence type="ECO:0000313" key="10">
    <source>
        <dbReference type="Proteomes" id="UP000604730"/>
    </source>
</evidence>
<keyword evidence="10" id="KW-1185">Reference proteome</keyword>
<dbReference type="Pfam" id="PF03062">
    <property type="entry name" value="MBOAT"/>
    <property type="match status" value="1"/>
</dbReference>
<protein>
    <submittedName>
        <fullName evidence="9">MBOAT family protein</fullName>
    </submittedName>
</protein>
<keyword evidence="6 7" id="KW-0472">Membrane</keyword>
<proteinExistence type="inferred from homology"/>
<feature type="transmembrane region" description="Helical" evidence="8">
    <location>
        <begin position="440"/>
        <end position="459"/>
    </location>
</feature>
<evidence type="ECO:0000313" key="9">
    <source>
        <dbReference type="EMBL" id="MBK5896996.1"/>
    </source>
</evidence>
<evidence type="ECO:0000256" key="2">
    <source>
        <dbReference type="ARBA" id="ARBA00010323"/>
    </source>
</evidence>
<accession>A0ABS1IYM8</accession>
<evidence type="ECO:0000256" key="3">
    <source>
        <dbReference type="ARBA" id="ARBA00022475"/>
    </source>
</evidence>